<dbReference type="RefSeq" id="WP_013942992.1">
    <property type="nucleotide sequence ID" value="NC_015713.1"/>
</dbReference>
<reference key="1">
    <citation type="journal article" date="2011" name="Mol. Biol. Evol.">
        <title>Unity in variety -- the pan-genome of the Chlamydiae.</title>
        <authorList>
            <person name="Collingro A."/>
            <person name="Tischler P."/>
            <person name="Weinmaier T."/>
            <person name="Penz T."/>
            <person name="Heinz E."/>
            <person name="Brunham R.C."/>
            <person name="Read T.D."/>
            <person name="Bavoil P.M."/>
            <person name="Sachse K."/>
            <person name="Kahane S."/>
            <person name="Friedman M.G."/>
            <person name="Rattei T."/>
            <person name="Myers G.S.A."/>
            <person name="Horn M."/>
        </authorList>
    </citation>
    <scope>NUCLEOTIDE SEQUENCE</scope>
    <source>
        <strain>Z</strain>
    </source>
</reference>
<dbReference type="OrthoDB" id="20888at2"/>
<evidence type="ECO:0000313" key="4">
    <source>
        <dbReference type="Proteomes" id="UP000000496"/>
    </source>
</evidence>
<dbReference type="GO" id="GO:0008614">
    <property type="term" value="P:pyridoxine metabolic process"/>
    <property type="evidence" value="ECO:0007669"/>
    <property type="project" value="TreeGrafter"/>
</dbReference>
<proteinExistence type="predicted"/>
<dbReference type="STRING" id="331113.SNE_A06480"/>
<dbReference type="PANTHER" id="PTHR31559">
    <property type="entry name" value="PYRIDOXAL 5'-PHOSPHATE SYNTHASE SUBUNIT SNO"/>
    <property type="match status" value="1"/>
</dbReference>
<dbReference type="InterPro" id="IPR029062">
    <property type="entry name" value="Class_I_gatase-like"/>
</dbReference>
<name>F8L710_SIMNZ</name>
<sequence length="241" mass="26624">MNIVIYADEGVSTFSLQETLATFRELLPHATVEPITHPFVALGNWIEQTDLLIIPGGRDIPYDRLLKGKGTDNIRRFVENGGKFLGICAGAYFAAKEVIFEKGTDLEVHEPRDLQFFPGSAVGTLFPTRPFAYGSESGAHAPSIRIEDELIPLYYNGGCYFAEAKTHPVKILGTYADFDDEAAIISCQIGQGIALLSGVHFEVRPSALLRENTPAEVRETLAHSENKRKNFIVTLLQELNI</sequence>
<evidence type="ECO:0000256" key="1">
    <source>
        <dbReference type="ARBA" id="ARBA00022962"/>
    </source>
</evidence>
<keyword evidence="4" id="KW-1185">Reference proteome</keyword>
<dbReference type="InterPro" id="IPR002161">
    <property type="entry name" value="PdxT/SNO"/>
</dbReference>
<dbReference type="GO" id="GO:0005829">
    <property type="term" value="C:cytosol"/>
    <property type="evidence" value="ECO:0007669"/>
    <property type="project" value="TreeGrafter"/>
</dbReference>
<reference evidence="3 4" key="2">
    <citation type="journal article" date="2011" name="Mol. Biol. Evol.">
        <title>Unity in variety--the pan-genome of the Chlamydiae.</title>
        <authorList>
            <person name="Collingro A."/>
            <person name="Tischler P."/>
            <person name="Weinmaier T."/>
            <person name="Penz T."/>
            <person name="Heinz E."/>
            <person name="Brunham R.C."/>
            <person name="Read T.D."/>
            <person name="Bavoil P.M."/>
            <person name="Sachse K."/>
            <person name="Kahane S."/>
            <person name="Friedman M.G."/>
            <person name="Rattei T."/>
            <person name="Myers G.S."/>
            <person name="Horn M."/>
        </authorList>
    </citation>
    <scope>NUCLEOTIDE SEQUENCE [LARGE SCALE GENOMIC DNA]</scope>
    <source>
        <strain evidence="4">ATCC VR-1471 / Z</strain>
    </source>
</reference>
<dbReference type="HOGENOM" id="CLU_006150_0_0_0"/>
<evidence type="ECO:0000313" key="3">
    <source>
        <dbReference type="EMBL" id="CCB88525.1"/>
    </source>
</evidence>
<dbReference type="Gene3D" id="3.40.50.880">
    <property type="match status" value="1"/>
</dbReference>
<dbReference type="eggNOG" id="COG4285">
    <property type="taxonomic scope" value="Bacteria"/>
</dbReference>
<accession>F8L710</accession>
<dbReference type="PIRSF" id="PIRSF016642">
    <property type="entry name" value="UCP016642"/>
    <property type="match status" value="1"/>
</dbReference>
<dbReference type="CDD" id="cd03144">
    <property type="entry name" value="GATase1_ScBLP_like"/>
    <property type="match status" value="1"/>
</dbReference>
<dbReference type="GO" id="GO:1903600">
    <property type="term" value="C:glutaminase complex"/>
    <property type="evidence" value="ECO:0007669"/>
    <property type="project" value="TreeGrafter"/>
</dbReference>
<dbReference type="Pfam" id="PF09825">
    <property type="entry name" value="BPL_N"/>
    <property type="match status" value="1"/>
</dbReference>
<dbReference type="InterPro" id="IPR015834">
    <property type="entry name" value="UCP016642"/>
</dbReference>
<dbReference type="Proteomes" id="UP000000496">
    <property type="component" value="Chromosome gsn.131"/>
</dbReference>
<keyword evidence="1" id="KW-0315">Glutamine amidotransferase</keyword>
<dbReference type="GO" id="GO:0004359">
    <property type="term" value="F:glutaminase activity"/>
    <property type="evidence" value="ECO:0007669"/>
    <property type="project" value="InterPro"/>
</dbReference>
<dbReference type="AlphaFoldDB" id="F8L710"/>
<gene>
    <name evidence="3" type="ordered locus">SNE_A06480</name>
</gene>
<evidence type="ECO:0000259" key="2">
    <source>
        <dbReference type="Pfam" id="PF09825"/>
    </source>
</evidence>
<dbReference type="KEGG" id="sng:SNE_A06480"/>
<dbReference type="PANTHER" id="PTHR31559:SF0">
    <property type="entry name" value="PYRIDOXAL 5'-PHOSPHATE SYNTHASE SUBUNIT SNO1-RELATED"/>
    <property type="match status" value="1"/>
</dbReference>
<organism evidence="3 4">
    <name type="scientific">Simkania negevensis (strain ATCC VR-1471 / DSM 27360 / Z)</name>
    <dbReference type="NCBI Taxonomy" id="331113"/>
    <lineage>
        <taxon>Bacteria</taxon>
        <taxon>Pseudomonadati</taxon>
        <taxon>Chlamydiota</taxon>
        <taxon>Chlamydiia</taxon>
        <taxon>Parachlamydiales</taxon>
        <taxon>Simkaniaceae</taxon>
        <taxon>Simkania</taxon>
    </lineage>
</organism>
<protein>
    <submittedName>
        <fullName evidence="3">Uncharacterized protein CPn_0128/CP_0643/CPj0128/CpB0130</fullName>
    </submittedName>
</protein>
<feature type="domain" description="Biotin-protein ligase N-terminal" evidence="2">
    <location>
        <begin position="1"/>
        <end position="240"/>
    </location>
</feature>
<dbReference type="InterPro" id="IPR019197">
    <property type="entry name" value="Biotin-prot_ligase_N"/>
</dbReference>
<dbReference type="GO" id="GO:0042823">
    <property type="term" value="P:pyridoxal phosphate biosynthetic process"/>
    <property type="evidence" value="ECO:0007669"/>
    <property type="project" value="InterPro"/>
</dbReference>
<dbReference type="EMBL" id="FR872582">
    <property type="protein sequence ID" value="CCB88525.1"/>
    <property type="molecule type" value="Genomic_DNA"/>
</dbReference>
<dbReference type="SUPFAM" id="SSF52317">
    <property type="entry name" value="Class I glutamine amidotransferase-like"/>
    <property type="match status" value="1"/>
</dbReference>